<dbReference type="eggNOG" id="ENOG502S15T">
    <property type="taxonomic scope" value="Eukaryota"/>
</dbReference>
<dbReference type="Gene3D" id="3.40.50.1820">
    <property type="entry name" value="alpha/beta hydrolase"/>
    <property type="match status" value="1"/>
</dbReference>
<dbReference type="VEuPathDB" id="FungiDB:ATEG_10124"/>
<dbReference type="InterPro" id="IPR000073">
    <property type="entry name" value="AB_hydrolase_1"/>
</dbReference>
<proteinExistence type="predicted"/>
<evidence type="ECO:0000259" key="1">
    <source>
        <dbReference type="Pfam" id="PF12697"/>
    </source>
</evidence>
<name>Q0C860_ASPTN</name>
<evidence type="ECO:0000313" key="2">
    <source>
        <dbReference type="EMBL" id="EAU29573.1"/>
    </source>
</evidence>
<evidence type="ECO:0000313" key="3">
    <source>
        <dbReference type="Proteomes" id="UP000007963"/>
    </source>
</evidence>
<organism evidence="2 3">
    <name type="scientific">Aspergillus terreus (strain NIH 2624 / FGSC A1156)</name>
    <dbReference type="NCBI Taxonomy" id="341663"/>
    <lineage>
        <taxon>Eukaryota</taxon>
        <taxon>Fungi</taxon>
        <taxon>Dikarya</taxon>
        <taxon>Ascomycota</taxon>
        <taxon>Pezizomycotina</taxon>
        <taxon>Eurotiomycetes</taxon>
        <taxon>Eurotiomycetidae</taxon>
        <taxon>Eurotiales</taxon>
        <taxon>Aspergillaceae</taxon>
        <taxon>Aspergillus</taxon>
        <taxon>Aspergillus subgen. Circumdati</taxon>
    </lineage>
</organism>
<gene>
    <name evidence="2" type="ORF">ATEG_10124</name>
</gene>
<dbReference type="PANTHER" id="PTHR37017:SF11">
    <property type="entry name" value="ESTERASE_LIPASE_THIOESTERASE DOMAIN-CONTAINING PROTEIN"/>
    <property type="match status" value="1"/>
</dbReference>
<dbReference type="SUPFAM" id="SSF53474">
    <property type="entry name" value="alpha/beta-Hydrolases"/>
    <property type="match status" value="1"/>
</dbReference>
<sequence length="400" mass="42532">MQIPTLVFAPGAWYPRTAFTPLIDQLAQDYTCHTIAFPSIQQATNVHDLSLDIAAVRDLVEPLVTAGKHVALIVHSWAGLPVNSALEGLGVAERARDGKTGGVVKICFIAAFVPVVGESVLDAVAGNVPEWWVVDDESKTVTTKDPLGLFFHDVPDGAQWVAELRPHAWATKVAPAQAEAFMQIPSAYLLCEDDRALPLAIQEAMVGRMREMGAVVETETIGTAHTPWLESDKPPPLNNIPHTTLHVLKPNELTALTLQMPKQRRQRRELLPTNTVDIGTAIHLLLVSRGIQMLTKTSIGVEILVTDVAFPQGAVKSPVRGLVDARVLITPADLPVGDGAAGVARRDHAVDALAVQARSFGTGASFQMVGQPAGGGVVGLAEGAGDGLAAVDFGIEMLTR</sequence>
<accession>Q0C860</accession>
<dbReference type="Proteomes" id="UP000007963">
    <property type="component" value="Unassembled WGS sequence"/>
</dbReference>
<dbReference type="Pfam" id="PF12697">
    <property type="entry name" value="Abhydrolase_6"/>
    <property type="match status" value="1"/>
</dbReference>
<protein>
    <recommendedName>
        <fullName evidence="1">AB hydrolase-1 domain-containing protein</fullName>
    </recommendedName>
</protein>
<dbReference type="HOGENOM" id="CLU_688837_0_0_1"/>
<dbReference type="ESTHER" id="asptn-q0c860">
    <property type="family name" value="6_AlphaBeta_hydrolase"/>
</dbReference>
<dbReference type="STRING" id="341663.Q0C860"/>
<dbReference type="RefSeq" id="XP_001209426.1">
    <property type="nucleotide sequence ID" value="XM_001209426.1"/>
</dbReference>
<dbReference type="PANTHER" id="PTHR37017">
    <property type="entry name" value="AB HYDROLASE-1 DOMAIN-CONTAINING PROTEIN-RELATED"/>
    <property type="match status" value="1"/>
</dbReference>
<feature type="domain" description="AB hydrolase-1" evidence="1">
    <location>
        <begin position="6"/>
        <end position="231"/>
    </location>
</feature>
<reference evidence="3" key="1">
    <citation type="submission" date="2005-09" db="EMBL/GenBank/DDBJ databases">
        <title>Annotation of the Aspergillus terreus NIH2624 genome.</title>
        <authorList>
            <person name="Birren B.W."/>
            <person name="Lander E.S."/>
            <person name="Galagan J.E."/>
            <person name="Nusbaum C."/>
            <person name="Devon K."/>
            <person name="Henn M."/>
            <person name="Ma L.-J."/>
            <person name="Jaffe D.B."/>
            <person name="Butler J."/>
            <person name="Alvarez P."/>
            <person name="Gnerre S."/>
            <person name="Grabherr M."/>
            <person name="Kleber M."/>
            <person name="Mauceli E.W."/>
            <person name="Brockman W."/>
            <person name="Rounsley S."/>
            <person name="Young S.K."/>
            <person name="LaButti K."/>
            <person name="Pushparaj V."/>
            <person name="DeCaprio D."/>
            <person name="Crawford M."/>
            <person name="Koehrsen M."/>
            <person name="Engels R."/>
            <person name="Montgomery P."/>
            <person name="Pearson M."/>
            <person name="Howarth C."/>
            <person name="Larson L."/>
            <person name="Luoma S."/>
            <person name="White J."/>
            <person name="Alvarado L."/>
            <person name="Kodira C.D."/>
            <person name="Zeng Q."/>
            <person name="Oleary S."/>
            <person name="Yandava C."/>
            <person name="Denning D.W."/>
            <person name="Nierman W.C."/>
            <person name="Milne T."/>
            <person name="Madden K."/>
        </authorList>
    </citation>
    <scope>NUCLEOTIDE SEQUENCE [LARGE SCALE GENOMIC DNA]</scope>
    <source>
        <strain evidence="3">NIH 2624 / FGSC A1156</strain>
    </source>
</reference>
<dbReference type="OrthoDB" id="408373at2759"/>
<dbReference type="GeneID" id="4319487"/>
<dbReference type="InterPro" id="IPR052897">
    <property type="entry name" value="Sec-Metab_Biosynth_Hydrolase"/>
</dbReference>
<dbReference type="AlphaFoldDB" id="Q0C860"/>
<dbReference type="EMBL" id="CH476609">
    <property type="protein sequence ID" value="EAU29573.1"/>
    <property type="molecule type" value="Genomic_DNA"/>
</dbReference>
<dbReference type="InterPro" id="IPR029058">
    <property type="entry name" value="AB_hydrolase_fold"/>
</dbReference>